<dbReference type="InterPro" id="IPR006203">
    <property type="entry name" value="GHMP_knse_ATP-bd_CS"/>
</dbReference>
<evidence type="ECO:0000313" key="15">
    <source>
        <dbReference type="EMBL" id="MDD9206112.1"/>
    </source>
</evidence>
<reference evidence="15" key="1">
    <citation type="submission" date="2023-02" db="EMBL/GenBank/DDBJ databases">
        <title>Georgenia sp.10Sc9-8, isolated from a soil sample collected from the Taklamakan desert.</title>
        <authorList>
            <person name="Liu S."/>
        </authorList>
    </citation>
    <scope>NUCLEOTIDE SEQUENCE</scope>
    <source>
        <strain evidence="15">10Sc9-8</strain>
    </source>
</reference>
<dbReference type="PANTHER" id="PTHR20861">
    <property type="entry name" value="HOMOSERINE/4-DIPHOSPHOCYTIDYL-2-C-METHYL-D-ERYTHRITOL KINASE"/>
    <property type="match status" value="1"/>
</dbReference>
<evidence type="ECO:0000256" key="6">
    <source>
        <dbReference type="ARBA" id="ARBA00022679"/>
    </source>
</evidence>
<keyword evidence="13" id="KW-0963">Cytoplasm</keyword>
<comment type="pathway">
    <text evidence="1 13">Amino-acid biosynthesis; L-threonine biosynthesis; L-threonine from L-aspartate: step 4/5.</text>
</comment>
<dbReference type="SUPFAM" id="SSF54211">
    <property type="entry name" value="Ribosomal protein S5 domain 2-like"/>
    <property type="match status" value="1"/>
</dbReference>
<keyword evidence="5 13" id="KW-0028">Amino-acid biosynthesis</keyword>
<dbReference type="PANTHER" id="PTHR20861:SF1">
    <property type="entry name" value="HOMOSERINE KINASE"/>
    <property type="match status" value="1"/>
</dbReference>
<dbReference type="PRINTS" id="PR00958">
    <property type="entry name" value="HOMSERKINASE"/>
</dbReference>
<evidence type="ECO:0000256" key="4">
    <source>
        <dbReference type="ARBA" id="ARBA00017858"/>
    </source>
</evidence>
<comment type="function">
    <text evidence="12 13">Catalyzes the ATP-dependent phosphorylation of L-homoserine to L-homoserine phosphate.</text>
</comment>
<dbReference type="Proteomes" id="UP001165561">
    <property type="component" value="Unassembled WGS sequence"/>
</dbReference>
<feature type="binding site" evidence="13">
    <location>
        <begin position="87"/>
        <end position="97"/>
    </location>
    <ligand>
        <name>ATP</name>
        <dbReference type="ChEBI" id="CHEBI:30616"/>
    </ligand>
</feature>
<evidence type="ECO:0000256" key="12">
    <source>
        <dbReference type="ARBA" id="ARBA00049954"/>
    </source>
</evidence>
<dbReference type="NCBIfam" id="TIGR00191">
    <property type="entry name" value="thrB"/>
    <property type="match status" value="1"/>
</dbReference>
<comment type="caution">
    <text evidence="15">The sequence shown here is derived from an EMBL/GenBank/DDBJ whole genome shotgun (WGS) entry which is preliminary data.</text>
</comment>
<keyword evidence="10 13" id="KW-0067">ATP-binding</keyword>
<gene>
    <name evidence="13 15" type="primary">thrB</name>
    <name evidence="15" type="ORF">PU560_06460</name>
</gene>
<dbReference type="InterPro" id="IPR000870">
    <property type="entry name" value="Homoserine_kinase"/>
</dbReference>
<dbReference type="EMBL" id="JARACI010000782">
    <property type="protein sequence ID" value="MDD9206112.1"/>
    <property type="molecule type" value="Genomic_DNA"/>
</dbReference>
<comment type="subcellular location">
    <subcellularLocation>
        <location evidence="13">Cytoplasm</location>
    </subcellularLocation>
</comment>
<dbReference type="HAMAP" id="MF_00384">
    <property type="entry name" value="Homoser_kinase"/>
    <property type="match status" value="1"/>
</dbReference>
<comment type="similarity">
    <text evidence="2 13">Belongs to the GHMP kinase family. Homoserine kinase subfamily.</text>
</comment>
<dbReference type="GO" id="GO:0004413">
    <property type="term" value="F:homoserine kinase activity"/>
    <property type="evidence" value="ECO:0007669"/>
    <property type="project" value="UniProtKB-EC"/>
</dbReference>
<name>A0ABT5TVX6_9MICO</name>
<evidence type="ECO:0000256" key="8">
    <source>
        <dbReference type="ARBA" id="ARBA00022741"/>
    </source>
</evidence>
<keyword evidence="6 13" id="KW-0808">Transferase</keyword>
<sequence length="302" mass="30614">MVAHVRVPATSANLGPAFDTAGLALGLWDELEVGLVDGPTRVTVVGEGAADLPEGEDHLVVRAVRAGLEAAGVVPAGVELRCTNRIPHGRGMGSSAAAVVGGLVAARALVGEAGGLDDGAVLALATEFEGHPDNAAPALLGGATIAWTEAGRPRAARIPVDPALRLTVLVPPAPVLTRAARAALPAQVPHTDAAFNAGRAALLVLALEGRSDLLMAATEDRLHQPFRADVLGPTLDVVHRLRGRGLPAVVSGAGPSVLVLGPADDTVRREADARGWLVHESAVATGGAVVRPQGDRHDATGR</sequence>
<evidence type="ECO:0000256" key="3">
    <source>
        <dbReference type="ARBA" id="ARBA00012078"/>
    </source>
</evidence>
<dbReference type="Gene3D" id="3.30.230.10">
    <property type="match status" value="1"/>
</dbReference>
<evidence type="ECO:0000256" key="2">
    <source>
        <dbReference type="ARBA" id="ARBA00007370"/>
    </source>
</evidence>
<protein>
    <recommendedName>
        <fullName evidence="4 13">Homoserine kinase</fullName>
        <shortName evidence="13">HK</shortName>
        <shortName evidence="13">HSK</shortName>
        <ecNumber evidence="3 13">2.7.1.39</ecNumber>
    </recommendedName>
</protein>
<keyword evidence="16" id="KW-1185">Reference proteome</keyword>
<evidence type="ECO:0000259" key="14">
    <source>
        <dbReference type="Pfam" id="PF00288"/>
    </source>
</evidence>
<dbReference type="InterPro" id="IPR014721">
    <property type="entry name" value="Ribsml_uS5_D2-typ_fold_subgr"/>
</dbReference>
<evidence type="ECO:0000256" key="10">
    <source>
        <dbReference type="ARBA" id="ARBA00022840"/>
    </source>
</evidence>
<evidence type="ECO:0000256" key="11">
    <source>
        <dbReference type="ARBA" id="ARBA00049375"/>
    </source>
</evidence>
<organism evidence="15 16">
    <name type="scientific">Georgenia halotolerans</name>
    <dbReference type="NCBI Taxonomy" id="3028317"/>
    <lineage>
        <taxon>Bacteria</taxon>
        <taxon>Bacillati</taxon>
        <taxon>Actinomycetota</taxon>
        <taxon>Actinomycetes</taxon>
        <taxon>Micrococcales</taxon>
        <taxon>Bogoriellaceae</taxon>
        <taxon>Georgenia</taxon>
    </lineage>
</organism>
<feature type="domain" description="GHMP kinase N-terminal" evidence="14">
    <location>
        <begin position="59"/>
        <end position="142"/>
    </location>
</feature>
<evidence type="ECO:0000256" key="1">
    <source>
        <dbReference type="ARBA" id="ARBA00005015"/>
    </source>
</evidence>
<dbReference type="Pfam" id="PF00288">
    <property type="entry name" value="GHMP_kinases_N"/>
    <property type="match status" value="1"/>
</dbReference>
<keyword evidence="7 13" id="KW-0791">Threonine biosynthesis</keyword>
<dbReference type="Gene3D" id="3.30.70.890">
    <property type="entry name" value="GHMP kinase, C-terminal domain"/>
    <property type="match status" value="1"/>
</dbReference>
<accession>A0ABT5TVX6</accession>
<keyword evidence="9 13" id="KW-0418">Kinase</keyword>
<dbReference type="InterPro" id="IPR036554">
    <property type="entry name" value="GHMP_kinase_C_sf"/>
</dbReference>
<dbReference type="InterPro" id="IPR006204">
    <property type="entry name" value="GHMP_kinase_N_dom"/>
</dbReference>
<comment type="catalytic activity">
    <reaction evidence="11 13">
        <text>L-homoserine + ATP = O-phospho-L-homoserine + ADP + H(+)</text>
        <dbReference type="Rhea" id="RHEA:13985"/>
        <dbReference type="ChEBI" id="CHEBI:15378"/>
        <dbReference type="ChEBI" id="CHEBI:30616"/>
        <dbReference type="ChEBI" id="CHEBI:57476"/>
        <dbReference type="ChEBI" id="CHEBI:57590"/>
        <dbReference type="ChEBI" id="CHEBI:456216"/>
        <dbReference type="EC" id="2.7.1.39"/>
    </reaction>
</comment>
<evidence type="ECO:0000256" key="13">
    <source>
        <dbReference type="HAMAP-Rule" id="MF_00384"/>
    </source>
</evidence>
<evidence type="ECO:0000313" key="16">
    <source>
        <dbReference type="Proteomes" id="UP001165561"/>
    </source>
</evidence>
<dbReference type="SUPFAM" id="SSF55060">
    <property type="entry name" value="GHMP Kinase, C-terminal domain"/>
    <property type="match status" value="1"/>
</dbReference>
<dbReference type="EC" id="2.7.1.39" evidence="3 13"/>
<evidence type="ECO:0000256" key="7">
    <source>
        <dbReference type="ARBA" id="ARBA00022697"/>
    </source>
</evidence>
<evidence type="ECO:0000256" key="5">
    <source>
        <dbReference type="ARBA" id="ARBA00022605"/>
    </source>
</evidence>
<evidence type="ECO:0000256" key="9">
    <source>
        <dbReference type="ARBA" id="ARBA00022777"/>
    </source>
</evidence>
<dbReference type="PROSITE" id="PS00627">
    <property type="entry name" value="GHMP_KINASES_ATP"/>
    <property type="match status" value="1"/>
</dbReference>
<dbReference type="PIRSF" id="PIRSF000676">
    <property type="entry name" value="Homoser_kin"/>
    <property type="match status" value="1"/>
</dbReference>
<dbReference type="InterPro" id="IPR020568">
    <property type="entry name" value="Ribosomal_Su5_D2-typ_SF"/>
</dbReference>
<keyword evidence="8 13" id="KW-0547">Nucleotide-binding</keyword>
<proteinExistence type="inferred from homology"/>